<dbReference type="InterPro" id="IPR036056">
    <property type="entry name" value="Fibrinogen-like_C"/>
</dbReference>
<organism evidence="3 4">
    <name type="scientific">Clytia hemisphaerica</name>
    <dbReference type="NCBI Taxonomy" id="252671"/>
    <lineage>
        <taxon>Eukaryota</taxon>
        <taxon>Metazoa</taxon>
        <taxon>Cnidaria</taxon>
        <taxon>Hydrozoa</taxon>
        <taxon>Hydroidolina</taxon>
        <taxon>Leptothecata</taxon>
        <taxon>Obeliida</taxon>
        <taxon>Clytiidae</taxon>
        <taxon>Clytia</taxon>
    </lineage>
</organism>
<dbReference type="NCBIfam" id="NF040941">
    <property type="entry name" value="GGGWT_bact"/>
    <property type="match status" value="1"/>
</dbReference>
<evidence type="ECO:0000313" key="3">
    <source>
        <dbReference type="EnsemblMetazoa" id="CLYHEMP009883.1"/>
    </source>
</evidence>
<evidence type="ECO:0000259" key="2">
    <source>
        <dbReference type="PROSITE" id="PS51406"/>
    </source>
</evidence>
<name>A0A7M5VEN0_9CNID</name>
<keyword evidence="4" id="KW-1185">Reference proteome</keyword>
<dbReference type="AlphaFoldDB" id="A0A7M5VEN0"/>
<reference evidence="3" key="1">
    <citation type="submission" date="2021-01" db="UniProtKB">
        <authorList>
            <consortium name="EnsemblMetazoa"/>
        </authorList>
    </citation>
    <scope>IDENTIFICATION</scope>
</reference>
<dbReference type="OrthoDB" id="5974161at2759"/>
<dbReference type="InterPro" id="IPR002181">
    <property type="entry name" value="Fibrinogen_a/b/g_C_dom"/>
</dbReference>
<dbReference type="PANTHER" id="PTHR19143:SF327">
    <property type="entry name" value="FI21813P1-RELATED"/>
    <property type="match status" value="1"/>
</dbReference>
<dbReference type="Proteomes" id="UP000594262">
    <property type="component" value="Unplaced"/>
</dbReference>
<feature type="signal peptide" evidence="1">
    <location>
        <begin position="1"/>
        <end position="18"/>
    </location>
</feature>
<accession>A0A7M5VEN0</accession>
<sequence>MKILACLLLLLSIYMVNGDNTRDIKTLKSSLQLLLKRIELKSSYCSAQAQGQCGTCICKDDFSLRKKYYCDCRNQSPQRDCLAHRQNGMKIDGYYTVTMNGSRTTQVYCDQTTSGGGLTVIQRRMDGSTNFYRRWNTYKVNCEKLFFPFSIL</sequence>
<evidence type="ECO:0000313" key="4">
    <source>
        <dbReference type="Proteomes" id="UP000594262"/>
    </source>
</evidence>
<dbReference type="Gene3D" id="3.90.215.10">
    <property type="entry name" value="Gamma Fibrinogen, chain A, domain 1"/>
    <property type="match status" value="1"/>
</dbReference>
<dbReference type="Pfam" id="PF00147">
    <property type="entry name" value="Fibrinogen_C"/>
    <property type="match status" value="1"/>
</dbReference>
<dbReference type="SUPFAM" id="SSF56496">
    <property type="entry name" value="Fibrinogen C-terminal domain-like"/>
    <property type="match status" value="1"/>
</dbReference>
<dbReference type="EnsemblMetazoa" id="CLYHEMT009883.1">
    <property type="protein sequence ID" value="CLYHEMP009883.1"/>
    <property type="gene ID" value="CLYHEMG009883"/>
</dbReference>
<protein>
    <recommendedName>
        <fullName evidence="2">Fibrinogen C-terminal domain-containing protein</fullName>
    </recommendedName>
</protein>
<dbReference type="PANTHER" id="PTHR19143">
    <property type="entry name" value="FIBRINOGEN/TENASCIN/ANGIOPOEITIN"/>
    <property type="match status" value="1"/>
</dbReference>
<keyword evidence="1" id="KW-0732">Signal</keyword>
<dbReference type="GO" id="GO:0005615">
    <property type="term" value="C:extracellular space"/>
    <property type="evidence" value="ECO:0007669"/>
    <property type="project" value="TreeGrafter"/>
</dbReference>
<dbReference type="InterPro" id="IPR050373">
    <property type="entry name" value="Fibrinogen_C-term_domain"/>
</dbReference>
<feature type="domain" description="Fibrinogen C-terminal" evidence="2">
    <location>
        <begin position="72"/>
        <end position="152"/>
    </location>
</feature>
<evidence type="ECO:0000256" key="1">
    <source>
        <dbReference type="SAM" id="SignalP"/>
    </source>
</evidence>
<feature type="chain" id="PRO_5029719940" description="Fibrinogen C-terminal domain-containing protein" evidence="1">
    <location>
        <begin position="19"/>
        <end position="152"/>
    </location>
</feature>
<proteinExistence type="predicted"/>
<dbReference type="InterPro" id="IPR014716">
    <property type="entry name" value="Fibrinogen_a/b/g_C_1"/>
</dbReference>
<dbReference type="PROSITE" id="PS51406">
    <property type="entry name" value="FIBRINOGEN_C_2"/>
    <property type="match status" value="1"/>
</dbReference>